<dbReference type="GeneTree" id="ENSGT00950000183197"/>
<evidence type="ECO:0000256" key="5">
    <source>
        <dbReference type="ARBA" id="ARBA00022448"/>
    </source>
</evidence>
<keyword evidence="17" id="KW-0458">Lysosome</keyword>
<organism evidence="26">
    <name type="scientific">Callorhinchus milii</name>
    <name type="common">Ghost shark</name>
    <dbReference type="NCBI Taxonomy" id="7868"/>
    <lineage>
        <taxon>Eukaryota</taxon>
        <taxon>Metazoa</taxon>
        <taxon>Chordata</taxon>
        <taxon>Craniata</taxon>
        <taxon>Vertebrata</taxon>
        <taxon>Chondrichthyes</taxon>
        <taxon>Holocephali</taxon>
        <taxon>Chimaeriformes</taxon>
        <taxon>Callorhinchidae</taxon>
        <taxon>Callorhinchus</taxon>
    </lineage>
</organism>
<dbReference type="InterPro" id="IPR043205">
    <property type="entry name" value="CYB561/CYBRD1-like"/>
</dbReference>
<keyword evidence="10" id="KW-1278">Translocase</keyword>
<dbReference type="Pfam" id="PF03188">
    <property type="entry name" value="Cytochrom_B561"/>
    <property type="match status" value="1"/>
</dbReference>
<dbReference type="GO" id="GO:0031902">
    <property type="term" value="C:late endosome membrane"/>
    <property type="evidence" value="ECO:0007669"/>
    <property type="project" value="UniProtKB-SubCell"/>
</dbReference>
<keyword evidence="14" id="KW-0408">Iron</keyword>
<evidence type="ECO:0000256" key="1">
    <source>
        <dbReference type="ARBA" id="ARBA00001970"/>
    </source>
</evidence>
<dbReference type="PANTHER" id="PTHR10106">
    <property type="entry name" value="CYTOCHROME B561-RELATED"/>
    <property type="match status" value="1"/>
</dbReference>
<dbReference type="AlphaFoldDB" id="V9KHG1"/>
<keyword evidence="28" id="KW-1185">Reference proteome</keyword>
<evidence type="ECO:0000256" key="2">
    <source>
        <dbReference type="ARBA" id="ARBA00004107"/>
    </source>
</evidence>
<keyword evidence="15 24" id="KW-0472">Membrane</keyword>
<dbReference type="OrthoDB" id="907479at2759"/>
<evidence type="ECO:0000256" key="12">
    <source>
        <dbReference type="ARBA" id="ARBA00022989"/>
    </source>
</evidence>
<evidence type="ECO:0000256" key="17">
    <source>
        <dbReference type="ARBA" id="ARBA00023228"/>
    </source>
</evidence>
<evidence type="ECO:0000256" key="19">
    <source>
        <dbReference type="ARBA" id="ARBA00040498"/>
    </source>
</evidence>
<evidence type="ECO:0000256" key="20">
    <source>
        <dbReference type="ARBA" id="ARBA00042550"/>
    </source>
</evidence>
<comment type="cofactor">
    <cofactor evidence="1">
        <name>heme b</name>
        <dbReference type="ChEBI" id="CHEBI:60344"/>
    </cofactor>
</comment>
<evidence type="ECO:0000256" key="14">
    <source>
        <dbReference type="ARBA" id="ARBA00023004"/>
    </source>
</evidence>
<evidence type="ECO:0000313" key="27">
    <source>
        <dbReference type="Ensembl" id="ENSCMIP00000026303.1"/>
    </source>
</evidence>
<feature type="transmembrane region" description="Helical" evidence="24">
    <location>
        <begin position="117"/>
        <end position="142"/>
    </location>
</feature>
<dbReference type="Ensembl" id="ENSCMIT00000026731.1">
    <property type="protein sequence ID" value="ENSCMIP00000026303.1"/>
    <property type="gene ID" value="ENSCMIG00000011531.1"/>
</dbReference>
<dbReference type="OMA" id="LSTIYWM"/>
<dbReference type="GO" id="GO:0005765">
    <property type="term" value="C:lysosomal membrane"/>
    <property type="evidence" value="ECO:0007669"/>
    <property type="project" value="UniProtKB-SubCell"/>
</dbReference>
<evidence type="ECO:0000256" key="3">
    <source>
        <dbReference type="ARBA" id="ARBA00004155"/>
    </source>
</evidence>
<reference evidence="28" key="1">
    <citation type="journal article" date="2006" name="Science">
        <title>Ancient noncoding elements conserved in the human genome.</title>
        <authorList>
            <person name="Venkatesh B."/>
            <person name="Kirkness E.F."/>
            <person name="Loh Y.H."/>
            <person name="Halpern A.L."/>
            <person name="Lee A.P."/>
            <person name="Johnson J."/>
            <person name="Dandona N."/>
            <person name="Viswanathan L.D."/>
            <person name="Tay A."/>
            <person name="Venter J.C."/>
            <person name="Strausberg R.L."/>
            <person name="Brenner S."/>
        </authorList>
    </citation>
    <scope>NUCLEOTIDE SEQUENCE [LARGE SCALE GENOMIC DNA]</scope>
</reference>
<evidence type="ECO:0000313" key="26">
    <source>
        <dbReference type="EMBL" id="AFO97325.1"/>
    </source>
</evidence>
<evidence type="ECO:0000256" key="11">
    <source>
        <dbReference type="ARBA" id="ARBA00022982"/>
    </source>
</evidence>
<dbReference type="GO" id="GO:0140571">
    <property type="term" value="F:transmembrane ascorbate ferrireductase activity"/>
    <property type="evidence" value="ECO:0007669"/>
    <property type="project" value="UniProtKB-EC"/>
</dbReference>
<evidence type="ECO:0000256" key="18">
    <source>
        <dbReference type="ARBA" id="ARBA00024225"/>
    </source>
</evidence>
<feature type="domain" description="Cytochrome b561" evidence="25">
    <location>
        <begin position="13"/>
        <end position="222"/>
    </location>
</feature>
<name>V9KHG1_CALMI</name>
<comment type="catalytic activity">
    <reaction evidence="23">
        <text>Fe(3+)(out) + L-ascorbate(in) = monodehydro-L-ascorbate radical(in) + Fe(2+)(out) + H(+)</text>
        <dbReference type="Rhea" id="RHEA:30403"/>
        <dbReference type="ChEBI" id="CHEBI:15378"/>
        <dbReference type="ChEBI" id="CHEBI:29033"/>
        <dbReference type="ChEBI" id="CHEBI:29034"/>
        <dbReference type="ChEBI" id="CHEBI:38290"/>
        <dbReference type="ChEBI" id="CHEBI:59513"/>
        <dbReference type="EC" id="7.2.1.3"/>
    </reaction>
    <physiologicalReaction direction="left-to-right" evidence="23">
        <dbReference type="Rhea" id="RHEA:30404"/>
    </physiologicalReaction>
</comment>
<evidence type="ECO:0000256" key="6">
    <source>
        <dbReference type="ARBA" id="ARBA00022617"/>
    </source>
</evidence>
<keyword evidence="11" id="KW-0249">Electron transport</keyword>
<reference evidence="26 28" key="3">
    <citation type="journal article" date="2014" name="Nature">
        <title>Elephant shark genome provides unique insights into gnathostome evolution.</title>
        <authorList>
            <consortium name="International Elephant Shark Genome Sequencing Consortium"/>
            <person name="Venkatesh B."/>
            <person name="Lee A.P."/>
            <person name="Ravi V."/>
            <person name="Maurya A.K."/>
            <person name="Lian M.M."/>
            <person name="Swann J.B."/>
            <person name="Ohta Y."/>
            <person name="Flajnik M.F."/>
            <person name="Sutoh Y."/>
            <person name="Kasahara M."/>
            <person name="Hoon S."/>
            <person name="Gangu V."/>
            <person name="Roy S.W."/>
            <person name="Irimia M."/>
            <person name="Korzh V."/>
            <person name="Kondrychyn I."/>
            <person name="Lim Z.W."/>
            <person name="Tay B.H."/>
            <person name="Tohari S."/>
            <person name="Kong K.W."/>
            <person name="Ho S."/>
            <person name="Lorente-Galdos B."/>
            <person name="Quilez J."/>
            <person name="Marques-Bonet T."/>
            <person name="Raney B.J."/>
            <person name="Ingham P.W."/>
            <person name="Tay A."/>
            <person name="Hillier L.W."/>
            <person name="Minx P."/>
            <person name="Boehm T."/>
            <person name="Wilson R.K."/>
            <person name="Brenner S."/>
            <person name="Warren W.C."/>
        </authorList>
    </citation>
    <scope>NUCLEOTIDE SEQUENCE</scope>
    <source>
        <tissue evidence="26">Liver</tissue>
    </source>
</reference>
<dbReference type="FunFam" id="1.20.120.1770:FF:000001">
    <property type="entry name" value="Cytochrome b reductase 1"/>
    <property type="match status" value="1"/>
</dbReference>
<keyword evidence="8" id="KW-0479">Metal-binding</keyword>
<evidence type="ECO:0000313" key="28">
    <source>
        <dbReference type="Proteomes" id="UP000314986"/>
    </source>
</evidence>
<accession>V9KHG1</accession>
<dbReference type="EC" id="7.2.1.3" evidence="18"/>
<dbReference type="SMART" id="SM00665">
    <property type="entry name" value="B561"/>
    <property type="match status" value="1"/>
</dbReference>
<evidence type="ECO:0000256" key="15">
    <source>
        <dbReference type="ARBA" id="ARBA00023136"/>
    </source>
</evidence>
<keyword evidence="13" id="KW-0560">Oxidoreductase</keyword>
<evidence type="ECO:0000256" key="22">
    <source>
        <dbReference type="ARBA" id="ARBA00046132"/>
    </source>
</evidence>
<evidence type="ECO:0000256" key="8">
    <source>
        <dbReference type="ARBA" id="ARBA00022723"/>
    </source>
</evidence>
<reference evidence="28" key="2">
    <citation type="journal article" date="2007" name="PLoS Biol.">
        <title>Survey sequencing and comparative analysis of the elephant shark (Callorhinchus milii) genome.</title>
        <authorList>
            <person name="Venkatesh B."/>
            <person name="Kirkness E.F."/>
            <person name="Loh Y.H."/>
            <person name="Halpern A.L."/>
            <person name="Lee A.P."/>
            <person name="Johnson J."/>
            <person name="Dandona N."/>
            <person name="Viswanathan L.D."/>
            <person name="Tay A."/>
            <person name="Venter J.C."/>
            <person name="Strausberg R.L."/>
            <person name="Brenner S."/>
        </authorList>
    </citation>
    <scope>NUCLEOTIDE SEQUENCE [LARGE SCALE GENOMIC DNA]</scope>
</reference>
<dbReference type="GO" id="GO:0046872">
    <property type="term" value="F:metal ion binding"/>
    <property type="evidence" value="ECO:0007669"/>
    <property type="project" value="UniProtKB-KW"/>
</dbReference>
<gene>
    <name evidence="27" type="primary">LOC103174842</name>
</gene>
<feature type="transmembrane region" description="Helical" evidence="24">
    <location>
        <begin position="79"/>
        <end position="105"/>
    </location>
</feature>
<keyword evidence="12 24" id="KW-1133">Transmembrane helix</keyword>
<keyword evidence="16" id="KW-0325">Glycoprotein</keyword>
<evidence type="ECO:0000256" key="23">
    <source>
        <dbReference type="ARBA" id="ARBA00048457"/>
    </source>
</evidence>
<feature type="transmembrane region" description="Helical" evidence="24">
    <location>
        <begin position="201"/>
        <end position="222"/>
    </location>
</feature>
<protein>
    <recommendedName>
        <fullName evidence="19">Lysosomal membrane ascorbate-dependent ferrireductase CYB561A3</fullName>
        <ecNumber evidence="18">7.2.1.3</ecNumber>
    </recommendedName>
    <alternativeName>
        <fullName evidence="21">Cytochrome b ascorbate-dependent protein 3</fullName>
    </alternativeName>
    <alternativeName>
        <fullName evidence="20">Lysosomal cytochrome b</fullName>
    </alternativeName>
</protein>
<evidence type="ECO:0000256" key="21">
    <source>
        <dbReference type="ARBA" id="ARBA00042571"/>
    </source>
</evidence>
<comment type="subcellular location">
    <subcellularLocation>
        <location evidence="2">Late endosome membrane</location>
        <topology evidence="2">Multi-pass membrane protein</topology>
    </subcellularLocation>
    <subcellularLocation>
        <location evidence="3">Lysosome membrane</location>
        <topology evidence="3">Multi-pass membrane protein</topology>
    </subcellularLocation>
</comment>
<dbReference type="KEGG" id="cmk:103174842"/>
<comment type="function">
    <text evidence="22">Transmembrane reductase that uses ascorbate as an electron donor in the cytoplasm and transfers electrons across membranes to reduce iron cations Fe(3+) into Fe(2+) in the lumen of the late endosome and lysosome. Reduced iron can then be extruded from the late endosome and lysosome to the cytoplasm by divalent metal-specific transporters. It is therefore most probably involved in endosomal and lysosomal cellular iron homeostasis.</text>
</comment>
<evidence type="ECO:0000256" key="4">
    <source>
        <dbReference type="ARBA" id="ARBA00011738"/>
    </source>
</evidence>
<dbReference type="PROSITE" id="PS50939">
    <property type="entry name" value="CYTOCHROME_B561"/>
    <property type="match status" value="1"/>
</dbReference>
<evidence type="ECO:0000256" key="13">
    <source>
        <dbReference type="ARBA" id="ARBA00023002"/>
    </source>
</evidence>
<evidence type="ECO:0000256" key="16">
    <source>
        <dbReference type="ARBA" id="ARBA00023180"/>
    </source>
</evidence>
<keyword evidence="6" id="KW-0349">Heme</keyword>
<sequence>MKSSSQFYLTYTCSLLLGLLCVTFVIYWNKQYRGGFAWDGSGKMFNWHPVCMVTGLVVLYGNAVLVYRLPFTQSSHKLLVKLAHATLNLLVLSLAVTGLVAVFEFHNKNQIPNLYSIHSWVGLSVVILFCFQWLLGFLSFLLPCTPLWFRAAYLDIHVFFGICIMGLSLVACHSGINEKLIFVLNTPNSTAPYAQLPSEAVFVNVLGVLLLGFSGTVTWMLYKREWRRKTPQETETLQAFCNSARPKWK</sequence>
<evidence type="ECO:0000259" key="25">
    <source>
        <dbReference type="PROSITE" id="PS50939"/>
    </source>
</evidence>
<dbReference type="Proteomes" id="UP000314986">
    <property type="component" value="Unassembled WGS sequence"/>
</dbReference>
<dbReference type="Gene3D" id="1.20.120.1770">
    <property type="match status" value="1"/>
</dbReference>
<evidence type="ECO:0000256" key="10">
    <source>
        <dbReference type="ARBA" id="ARBA00022967"/>
    </source>
</evidence>
<reference evidence="27" key="4">
    <citation type="submission" date="2025-05" db="UniProtKB">
        <authorList>
            <consortium name="Ensembl"/>
        </authorList>
    </citation>
    <scope>IDENTIFICATION</scope>
</reference>
<keyword evidence="5" id="KW-0813">Transport</keyword>
<dbReference type="InterPro" id="IPR006593">
    <property type="entry name" value="Cyt_b561/ferric_Rdtase_TM"/>
</dbReference>
<dbReference type="STRING" id="7868.ENSCMIP00000026303"/>
<feature type="transmembrane region" description="Helical" evidence="24">
    <location>
        <begin position="47"/>
        <end position="67"/>
    </location>
</feature>
<evidence type="ECO:0000256" key="9">
    <source>
        <dbReference type="ARBA" id="ARBA00022753"/>
    </source>
</evidence>
<evidence type="ECO:0000256" key="24">
    <source>
        <dbReference type="SAM" id="Phobius"/>
    </source>
</evidence>
<dbReference type="GeneID" id="103174842"/>
<dbReference type="RefSeq" id="XP_007885609.1">
    <property type="nucleotide sequence ID" value="XM_007887418.2"/>
</dbReference>
<feature type="transmembrane region" description="Helical" evidence="24">
    <location>
        <begin position="7"/>
        <end position="27"/>
    </location>
</feature>
<dbReference type="EMBL" id="JW864808">
    <property type="protein sequence ID" value="AFO97325.1"/>
    <property type="molecule type" value="mRNA"/>
</dbReference>
<dbReference type="RefSeq" id="XP_007885607.1">
    <property type="nucleotide sequence ID" value="XM_007887416.2"/>
</dbReference>
<comment type="subunit">
    <text evidence="4">Homodimer.</text>
</comment>
<keyword evidence="9" id="KW-0967">Endosome</keyword>
<keyword evidence="7 24" id="KW-0812">Transmembrane</keyword>
<dbReference type="RefSeq" id="XP_007885610.1">
    <property type="nucleotide sequence ID" value="XM_007887419.2"/>
</dbReference>
<proteinExistence type="evidence at transcript level"/>
<feature type="transmembrane region" description="Helical" evidence="24">
    <location>
        <begin position="154"/>
        <end position="176"/>
    </location>
</feature>
<evidence type="ECO:0000256" key="7">
    <source>
        <dbReference type="ARBA" id="ARBA00022692"/>
    </source>
</evidence>
<dbReference type="PANTHER" id="PTHR10106:SF38">
    <property type="entry name" value="LYSOSOMAL MEMBRANE ASCORBATE-DEPENDENT FERRIREDUCTASE CYB561A3"/>
    <property type="match status" value="1"/>
</dbReference>